<gene>
    <name evidence="12" type="ORF">GBAR_LOCUS18627</name>
</gene>
<keyword evidence="5 9" id="KW-1133">Transmembrane helix</keyword>
<dbReference type="Pfam" id="PF01105">
    <property type="entry name" value="EMP24_GP25L"/>
    <property type="match status" value="1"/>
</dbReference>
<feature type="domain" description="GOLD" evidence="11">
    <location>
        <begin position="40"/>
        <end position="122"/>
    </location>
</feature>
<comment type="caution">
    <text evidence="12">The sequence shown here is derived from an EMBL/GenBank/DDBJ whole genome shotgun (WGS) entry which is preliminary data.</text>
</comment>
<evidence type="ECO:0000256" key="7">
    <source>
        <dbReference type="ARBA" id="ARBA00037847"/>
    </source>
</evidence>
<evidence type="ECO:0000256" key="9">
    <source>
        <dbReference type="SAM" id="Phobius"/>
    </source>
</evidence>
<evidence type="ECO:0000313" key="13">
    <source>
        <dbReference type="Proteomes" id="UP001174909"/>
    </source>
</evidence>
<dbReference type="InterPro" id="IPR015720">
    <property type="entry name" value="Emp24-like"/>
</dbReference>
<protein>
    <submittedName>
        <fullName evidence="12">Transmembrane emp24 domain-containing protein 7</fullName>
    </submittedName>
</protein>
<evidence type="ECO:0000256" key="4">
    <source>
        <dbReference type="ARBA" id="ARBA00022729"/>
    </source>
</evidence>
<dbReference type="SMART" id="SM01190">
    <property type="entry name" value="EMP24_GP25L"/>
    <property type="match status" value="1"/>
</dbReference>
<dbReference type="GO" id="GO:0016020">
    <property type="term" value="C:membrane"/>
    <property type="evidence" value="ECO:0007669"/>
    <property type="project" value="UniProtKB-SubCell"/>
</dbReference>
<evidence type="ECO:0000256" key="8">
    <source>
        <dbReference type="RuleBase" id="RU003827"/>
    </source>
</evidence>
<evidence type="ECO:0000256" key="5">
    <source>
        <dbReference type="ARBA" id="ARBA00022989"/>
    </source>
</evidence>
<dbReference type="AlphaFoldDB" id="A0AA35WU96"/>
<evidence type="ECO:0000313" key="12">
    <source>
        <dbReference type="EMBL" id="CAI8033024.1"/>
    </source>
</evidence>
<dbReference type="GO" id="GO:0012505">
    <property type="term" value="C:endomembrane system"/>
    <property type="evidence" value="ECO:0007669"/>
    <property type="project" value="UniProtKB-SubCell"/>
</dbReference>
<keyword evidence="6 9" id="KW-0472">Membrane</keyword>
<accession>A0AA35WU96</accession>
<name>A0AA35WU96_GEOBA</name>
<keyword evidence="4 10" id="KW-0732">Signal</keyword>
<dbReference type="PROSITE" id="PS50866">
    <property type="entry name" value="GOLD"/>
    <property type="match status" value="1"/>
</dbReference>
<feature type="signal peptide" evidence="10">
    <location>
        <begin position="1"/>
        <end position="28"/>
    </location>
</feature>
<comment type="subcellular location">
    <subcellularLocation>
        <location evidence="7">Endomembrane system</location>
        <topology evidence="7">Single-pass membrane protein</topology>
    </subcellularLocation>
    <subcellularLocation>
        <location evidence="1 8">Membrane</location>
        <topology evidence="1 8">Single-pass type I membrane protein</topology>
    </subcellularLocation>
</comment>
<sequence length="214" mass="24868">MKMRRGGRPSLLNLALLVTCWVVGQSRATEMEIELKDNAVQCFYEQIEKGQRCFLEYQVTRGGNFDVDVALFGPGDRVIYQKQRKQYDSVDFTTTESGEHYFCFSNEFSSFTHKVVYFDFATGSEPPITDEIGKTHKAFTQFEVSVMKIHEALTLVRDYQTHHRLRESKGRDTAEYLNERVQYWSLGESILLVVVGLCQVFVLRRFFANKRSQI</sequence>
<dbReference type="Proteomes" id="UP001174909">
    <property type="component" value="Unassembled WGS sequence"/>
</dbReference>
<evidence type="ECO:0000256" key="10">
    <source>
        <dbReference type="SAM" id="SignalP"/>
    </source>
</evidence>
<keyword evidence="13" id="KW-1185">Reference proteome</keyword>
<evidence type="ECO:0000256" key="6">
    <source>
        <dbReference type="ARBA" id="ARBA00023136"/>
    </source>
</evidence>
<feature type="transmembrane region" description="Helical" evidence="9">
    <location>
        <begin position="183"/>
        <end position="203"/>
    </location>
</feature>
<keyword evidence="3 8" id="KW-0812">Transmembrane</keyword>
<evidence type="ECO:0000256" key="3">
    <source>
        <dbReference type="ARBA" id="ARBA00022692"/>
    </source>
</evidence>
<organism evidence="12 13">
    <name type="scientific">Geodia barretti</name>
    <name type="common">Barrett's horny sponge</name>
    <dbReference type="NCBI Taxonomy" id="519541"/>
    <lineage>
        <taxon>Eukaryota</taxon>
        <taxon>Metazoa</taxon>
        <taxon>Porifera</taxon>
        <taxon>Demospongiae</taxon>
        <taxon>Heteroscleromorpha</taxon>
        <taxon>Tetractinellida</taxon>
        <taxon>Astrophorina</taxon>
        <taxon>Geodiidae</taxon>
        <taxon>Geodia</taxon>
    </lineage>
</organism>
<dbReference type="InterPro" id="IPR036598">
    <property type="entry name" value="GOLD_dom_sf"/>
</dbReference>
<dbReference type="PANTHER" id="PTHR22811">
    <property type="entry name" value="TRANSMEMBRANE EMP24 DOMAIN-CONTAINING PROTEIN"/>
    <property type="match status" value="1"/>
</dbReference>
<dbReference type="SUPFAM" id="SSF101576">
    <property type="entry name" value="Supernatant protein factor (SPF), C-terminal domain"/>
    <property type="match status" value="1"/>
</dbReference>
<feature type="chain" id="PRO_5041257422" evidence="10">
    <location>
        <begin position="29"/>
        <end position="214"/>
    </location>
</feature>
<proteinExistence type="inferred from homology"/>
<evidence type="ECO:0000256" key="2">
    <source>
        <dbReference type="ARBA" id="ARBA00007104"/>
    </source>
</evidence>
<reference evidence="12" key="1">
    <citation type="submission" date="2023-03" db="EMBL/GenBank/DDBJ databases">
        <authorList>
            <person name="Steffen K."/>
            <person name="Cardenas P."/>
        </authorList>
    </citation>
    <scope>NUCLEOTIDE SEQUENCE</scope>
</reference>
<dbReference type="EMBL" id="CASHTH010002637">
    <property type="protein sequence ID" value="CAI8033024.1"/>
    <property type="molecule type" value="Genomic_DNA"/>
</dbReference>
<evidence type="ECO:0000259" key="11">
    <source>
        <dbReference type="PROSITE" id="PS50866"/>
    </source>
</evidence>
<comment type="similarity">
    <text evidence="2 8">Belongs to the EMP24/GP25L family.</text>
</comment>
<dbReference type="InterPro" id="IPR009038">
    <property type="entry name" value="GOLD_dom"/>
</dbReference>
<evidence type="ECO:0000256" key="1">
    <source>
        <dbReference type="ARBA" id="ARBA00004479"/>
    </source>
</evidence>